<organism evidence="1 2">
    <name type="scientific">Ambrosia artemisiifolia</name>
    <name type="common">Common ragweed</name>
    <dbReference type="NCBI Taxonomy" id="4212"/>
    <lineage>
        <taxon>Eukaryota</taxon>
        <taxon>Viridiplantae</taxon>
        <taxon>Streptophyta</taxon>
        <taxon>Embryophyta</taxon>
        <taxon>Tracheophyta</taxon>
        <taxon>Spermatophyta</taxon>
        <taxon>Magnoliopsida</taxon>
        <taxon>eudicotyledons</taxon>
        <taxon>Gunneridae</taxon>
        <taxon>Pentapetalae</taxon>
        <taxon>asterids</taxon>
        <taxon>campanulids</taxon>
        <taxon>Asterales</taxon>
        <taxon>Asteraceae</taxon>
        <taxon>Asteroideae</taxon>
        <taxon>Heliantheae alliance</taxon>
        <taxon>Heliantheae</taxon>
        <taxon>Ambrosia</taxon>
    </lineage>
</organism>
<dbReference type="Proteomes" id="UP001206925">
    <property type="component" value="Unassembled WGS sequence"/>
</dbReference>
<gene>
    <name evidence="1" type="ORF">M8C21_002853</name>
</gene>
<comment type="caution">
    <text evidence="1">The sequence shown here is derived from an EMBL/GenBank/DDBJ whole genome shotgun (WGS) entry which is preliminary data.</text>
</comment>
<dbReference type="EMBL" id="JAMZMK010011862">
    <property type="protein sequence ID" value="KAI7725765.1"/>
    <property type="molecule type" value="Genomic_DNA"/>
</dbReference>
<evidence type="ECO:0000313" key="1">
    <source>
        <dbReference type="EMBL" id="KAI7725765.1"/>
    </source>
</evidence>
<reference evidence="1" key="1">
    <citation type="submission" date="2022-06" db="EMBL/GenBank/DDBJ databases">
        <title>Uncovering the hologenomic basis of an extraordinary plant invasion.</title>
        <authorList>
            <person name="Bieker V.C."/>
            <person name="Martin M.D."/>
            <person name="Gilbert T."/>
            <person name="Hodgins K."/>
            <person name="Battlay P."/>
            <person name="Petersen B."/>
            <person name="Wilson J."/>
        </authorList>
    </citation>
    <scope>NUCLEOTIDE SEQUENCE</scope>
    <source>
        <strain evidence="1">AA19_3_7</strain>
        <tissue evidence="1">Leaf</tissue>
    </source>
</reference>
<keyword evidence="2" id="KW-1185">Reference proteome</keyword>
<accession>A0AAD5BLX1</accession>
<sequence length="52" mass="5949">MDGLPAQGMKCKASMVEKSGRRGIQIESYVLFLLHMFQKNMTRFELSILLNS</sequence>
<name>A0AAD5BLX1_AMBAR</name>
<dbReference type="AlphaFoldDB" id="A0AAD5BLX1"/>
<evidence type="ECO:0000313" key="2">
    <source>
        <dbReference type="Proteomes" id="UP001206925"/>
    </source>
</evidence>
<proteinExistence type="predicted"/>
<protein>
    <submittedName>
        <fullName evidence="1">Uncharacterized protein</fullName>
    </submittedName>
</protein>